<dbReference type="AlphaFoldDB" id="A0A8J3BB76"/>
<dbReference type="GO" id="GO:0030420">
    <property type="term" value="P:establishment of competence for transformation"/>
    <property type="evidence" value="ECO:0007669"/>
    <property type="project" value="UniProtKB-KW"/>
</dbReference>
<protein>
    <recommendedName>
        <fullName evidence="6">Prepilin-type N-terminal cleavage/methylation domain-containing protein</fullName>
    </recommendedName>
</protein>
<dbReference type="GO" id="GO:0009986">
    <property type="term" value="C:cell surface"/>
    <property type="evidence" value="ECO:0007669"/>
    <property type="project" value="UniProtKB-SubCell"/>
</dbReference>
<proteinExistence type="predicted"/>
<evidence type="ECO:0000256" key="3">
    <source>
        <dbReference type="SAM" id="Phobius"/>
    </source>
</evidence>
<keyword evidence="3" id="KW-0472">Membrane</keyword>
<sequence>MIPARPLPPRGVTLVELLAALGLLSVVVSLLYTIYHQIQDLGQTASATEDLLAEARLIQTEIVNAMRARQVDKSQGTPENGGNGTPAHEFTLFYQGGGSVAFTWDKQARTLAVDRNGDGFVLSERVAGFSYTPILDNDTAGNSAEVEGYTFTLRLDGDGDGQGEENNKRDLVTIFSVYFPRW</sequence>
<dbReference type="RefSeq" id="WP_054670455.1">
    <property type="nucleotide sequence ID" value="NZ_BMOF01000025.1"/>
</dbReference>
<comment type="subcellular location">
    <subcellularLocation>
        <location evidence="1">Cell surface</location>
    </subcellularLocation>
</comment>
<evidence type="ECO:0000313" key="5">
    <source>
        <dbReference type="Proteomes" id="UP000637720"/>
    </source>
</evidence>
<evidence type="ECO:0008006" key="6">
    <source>
        <dbReference type="Google" id="ProtNLM"/>
    </source>
</evidence>
<reference evidence="4" key="1">
    <citation type="journal article" date="2014" name="Int. J. Syst. Evol. Microbiol.">
        <title>Complete genome sequence of Corynebacterium casei LMG S-19264T (=DSM 44701T), isolated from a smear-ripened cheese.</title>
        <authorList>
            <consortium name="US DOE Joint Genome Institute (JGI-PGF)"/>
            <person name="Walter F."/>
            <person name="Albersmeier A."/>
            <person name="Kalinowski J."/>
            <person name="Ruckert C."/>
        </authorList>
    </citation>
    <scope>NUCLEOTIDE SEQUENCE</scope>
    <source>
        <strain evidence="4">JCM 14719</strain>
    </source>
</reference>
<dbReference type="EMBL" id="BMOF01000025">
    <property type="protein sequence ID" value="GGK01172.1"/>
    <property type="molecule type" value="Genomic_DNA"/>
</dbReference>
<accession>A0A8J3BB76</accession>
<keyword evidence="5" id="KW-1185">Reference proteome</keyword>
<dbReference type="SUPFAM" id="SSF54523">
    <property type="entry name" value="Pili subunits"/>
    <property type="match status" value="1"/>
</dbReference>
<evidence type="ECO:0000256" key="2">
    <source>
        <dbReference type="ARBA" id="ARBA00023287"/>
    </source>
</evidence>
<dbReference type="NCBIfam" id="TIGR02532">
    <property type="entry name" value="IV_pilin_GFxxxE"/>
    <property type="match status" value="1"/>
</dbReference>
<gene>
    <name evidence="4" type="ORF">GCM10007043_14030</name>
</gene>
<name>A0A8J3BB76_9BACI</name>
<organism evidence="4 5">
    <name type="scientific">Calditerricola satsumensis</name>
    <dbReference type="NCBI Taxonomy" id="373054"/>
    <lineage>
        <taxon>Bacteria</taxon>
        <taxon>Bacillati</taxon>
        <taxon>Bacillota</taxon>
        <taxon>Bacilli</taxon>
        <taxon>Bacillales</taxon>
        <taxon>Bacillaceae</taxon>
        <taxon>Calditerricola</taxon>
    </lineage>
</organism>
<dbReference type="InterPro" id="IPR012902">
    <property type="entry name" value="N_methyl_site"/>
</dbReference>
<keyword evidence="2" id="KW-0178">Competence</keyword>
<keyword evidence="3" id="KW-0812">Transmembrane</keyword>
<dbReference type="Proteomes" id="UP000637720">
    <property type="component" value="Unassembled WGS sequence"/>
</dbReference>
<comment type="caution">
    <text evidence="4">The sequence shown here is derived from an EMBL/GenBank/DDBJ whole genome shotgun (WGS) entry which is preliminary data.</text>
</comment>
<dbReference type="InterPro" id="IPR045584">
    <property type="entry name" value="Pilin-like"/>
</dbReference>
<evidence type="ECO:0000313" key="4">
    <source>
        <dbReference type="EMBL" id="GGK01172.1"/>
    </source>
</evidence>
<dbReference type="Pfam" id="PF07963">
    <property type="entry name" value="N_methyl"/>
    <property type="match status" value="1"/>
</dbReference>
<feature type="transmembrane region" description="Helical" evidence="3">
    <location>
        <begin position="12"/>
        <end position="35"/>
    </location>
</feature>
<keyword evidence="3" id="KW-1133">Transmembrane helix</keyword>
<dbReference type="PROSITE" id="PS00409">
    <property type="entry name" value="PROKAR_NTER_METHYL"/>
    <property type="match status" value="1"/>
</dbReference>
<reference evidence="4" key="2">
    <citation type="submission" date="2020-09" db="EMBL/GenBank/DDBJ databases">
        <authorList>
            <person name="Sun Q."/>
            <person name="Ohkuma M."/>
        </authorList>
    </citation>
    <scope>NUCLEOTIDE SEQUENCE</scope>
    <source>
        <strain evidence="4">JCM 14719</strain>
    </source>
</reference>
<evidence type="ECO:0000256" key="1">
    <source>
        <dbReference type="ARBA" id="ARBA00004241"/>
    </source>
</evidence>